<dbReference type="Gene3D" id="3.90.79.10">
    <property type="entry name" value="Nucleoside Triphosphate Pyrophosphohydrolase"/>
    <property type="match status" value="1"/>
</dbReference>
<dbReference type="PANTHER" id="PTHR11839">
    <property type="entry name" value="UDP/ADP-SUGAR PYROPHOSPHATASE"/>
    <property type="match status" value="1"/>
</dbReference>
<feature type="domain" description="Nudix hydrolase" evidence="9">
    <location>
        <begin position="45"/>
        <end position="185"/>
    </location>
</feature>
<sequence length="196" mass="21963">MTKDKRIKNITSTVLSNFWGKLERIDFDFKFKSGKWKRIAHEAYGKSDGVAILLYNAESKKVLLSKQFRIPVYISGVSDGVSIEVCGGAIDDGESPETSVIREVKEELGYNVSNLKAVSTVFLSPGIVRERVHLFTGNYTDSDRIDNGGGLETENEEIEVLEVTFTKAMEMIDLGEIIDARTIMLLQHIKINELID</sequence>
<comment type="catalytic activity">
    <reaction evidence="1">
        <text>GDP-alpha-D-mannose + H2O = alpha-D-mannose 1-phosphate + GMP + 2 H(+)</text>
        <dbReference type="Rhea" id="RHEA:27978"/>
        <dbReference type="ChEBI" id="CHEBI:15377"/>
        <dbReference type="ChEBI" id="CHEBI:15378"/>
        <dbReference type="ChEBI" id="CHEBI:57527"/>
        <dbReference type="ChEBI" id="CHEBI:58115"/>
        <dbReference type="ChEBI" id="CHEBI:58409"/>
    </reaction>
</comment>
<comment type="caution">
    <text evidence="10">The sequence shown here is derived from an EMBL/GenBank/DDBJ whole genome shotgun (WGS) entry which is preliminary data.</text>
</comment>
<dbReference type="CDD" id="cd24157">
    <property type="entry name" value="NUDIX_GDPMK"/>
    <property type="match status" value="1"/>
</dbReference>
<accession>A0ABT0QFI2</accession>
<evidence type="ECO:0000256" key="7">
    <source>
        <dbReference type="ARBA" id="ARBA00032162"/>
    </source>
</evidence>
<dbReference type="EMBL" id="JAMFLZ010000003">
    <property type="protein sequence ID" value="MCL6295208.1"/>
    <property type="molecule type" value="Genomic_DNA"/>
</dbReference>
<dbReference type="InterPro" id="IPR004385">
    <property type="entry name" value="NDP_pyrophosphatase"/>
</dbReference>
<dbReference type="RefSeq" id="WP_249972938.1">
    <property type="nucleotide sequence ID" value="NZ_JAMFLZ010000003.1"/>
</dbReference>
<proteinExistence type="inferred from homology"/>
<evidence type="ECO:0000256" key="3">
    <source>
        <dbReference type="ARBA" id="ARBA00007275"/>
    </source>
</evidence>
<evidence type="ECO:0000313" key="11">
    <source>
        <dbReference type="Proteomes" id="UP001165381"/>
    </source>
</evidence>
<evidence type="ECO:0000256" key="1">
    <source>
        <dbReference type="ARBA" id="ARBA00000847"/>
    </source>
</evidence>
<evidence type="ECO:0000256" key="2">
    <source>
        <dbReference type="ARBA" id="ARBA00001946"/>
    </source>
</evidence>
<evidence type="ECO:0000256" key="6">
    <source>
        <dbReference type="ARBA" id="ARBA00022801"/>
    </source>
</evidence>
<evidence type="ECO:0000256" key="5">
    <source>
        <dbReference type="ARBA" id="ARBA00016377"/>
    </source>
</evidence>
<evidence type="ECO:0000259" key="9">
    <source>
        <dbReference type="PROSITE" id="PS51462"/>
    </source>
</evidence>
<comment type="similarity">
    <text evidence="3">Belongs to the Nudix hydrolase family. NudK subfamily.</text>
</comment>
<dbReference type="InterPro" id="IPR000086">
    <property type="entry name" value="NUDIX_hydrolase_dom"/>
</dbReference>
<comment type="cofactor">
    <cofactor evidence="2">
        <name>Mg(2+)</name>
        <dbReference type="ChEBI" id="CHEBI:18420"/>
    </cofactor>
</comment>
<dbReference type="SUPFAM" id="SSF55811">
    <property type="entry name" value="Nudix"/>
    <property type="match status" value="1"/>
</dbReference>
<dbReference type="PANTHER" id="PTHR11839:SF18">
    <property type="entry name" value="NUDIX HYDROLASE DOMAIN-CONTAINING PROTEIN"/>
    <property type="match status" value="1"/>
</dbReference>
<evidence type="ECO:0000256" key="8">
    <source>
        <dbReference type="ARBA" id="ARBA00032272"/>
    </source>
</evidence>
<name>A0ABT0QFI2_9FLAO</name>
<dbReference type="Pfam" id="PF00293">
    <property type="entry name" value="NUDIX"/>
    <property type="match status" value="1"/>
</dbReference>
<reference evidence="10" key="1">
    <citation type="submission" date="2022-05" db="EMBL/GenBank/DDBJ databases">
        <authorList>
            <person name="Park J.-S."/>
        </authorList>
    </citation>
    <scope>NUCLEOTIDE SEQUENCE</scope>
    <source>
        <strain evidence="10">2012CJ34-3</strain>
    </source>
</reference>
<evidence type="ECO:0000256" key="4">
    <source>
        <dbReference type="ARBA" id="ARBA00011738"/>
    </source>
</evidence>
<keyword evidence="11" id="KW-1185">Reference proteome</keyword>
<protein>
    <recommendedName>
        <fullName evidence="5">GDP-mannose pyrophosphatase</fullName>
    </recommendedName>
    <alternativeName>
        <fullName evidence="7">GDP-mannose hydrolase</fullName>
    </alternativeName>
    <alternativeName>
        <fullName evidence="8">GDPMK</fullName>
    </alternativeName>
</protein>
<keyword evidence="6" id="KW-0378">Hydrolase</keyword>
<organism evidence="10 11">
    <name type="scientific">Jejuia spongiicola</name>
    <dbReference type="NCBI Taxonomy" id="2942207"/>
    <lineage>
        <taxon>Bacteria</taxon>
        <taxon>Pseudomonadati</taxon>
        <taxon>Bacteroidota</taxon>
        <taxon>Flavobacteriia</taxon>
        <taxon>Flavobacteriales</taxon>
        <taxon>Flavobacteriaceae</taxon>
        <taxon>Jejuia</taxon>
    </lineage>
</organism>
<comment type="subunit">
    <text evidence="4">Homodimer.</text>
</comment>
<dbReference type="NCBIfam" id="TIGR00052">
    <property type="entry name" value="nudix-type nucleoside diphosphatase, YffH/AdpP family"/>
    <property type="match status" value="1"/>
</dbReference>
<evidence type="ECO:0000313" key="10">
    <source>
        <dbReference type="EMBL" id="MCL6295208.1"/>
    </source>
</evidence>
<dbReference type="PROSITE" id="PS51462">
    <property type="entry name" value="NUDIX"/>
    <property type="match status" value="1"/>
</dbReference>
<gene>
    <name evidence="10" type="ORF">M3P09_09395</name>
</gene>
<dbReference type="InterPro" id="IPR015797">
    <property type="entry name" value="NUDIX_hydrolase-like_dom_sf"/>
</dbReference>
<dbReference type="Proteomes" id="UP001165381">
    <property type="component" value="Unassembled WGS sequence"/>
</dbReference>